<dbReference type="RefSeq" id="WP_165121235.1">
    <property type="nucleotide sequence ID" value="NZ_JAAKZG010000020.1"/>
</dbReference>
<keyword evidence="1" id="KW-1133">Transmembrane helix</keyword>
<name>A0A7C9RC42_9HYPH</name>
<dbReference type="AlphaFoldDB" id="A0A7C9RC42"/>
<keyword evidence="1" id="KW-0472">Membrane</keyword>
<organism evidence="2 3">
    <name type="scientific">Mesorhizobium zhangyense</name>
    <dbReference type="NCBI Taxonomy" id="1776730"/>
    <lineage>
        <taxon>Bacteria</taxon>
        <taxon>Pseudomonadati</taxon>
        <taxon>Pseudomonadota</taxon>
        <taxon>Alphaproteobacteria</taxon>
        <taxon>Hyphomicrobiales</taxon>
        <taxon>Phyllobacteriaceae</taxon>
        <taxon>Mesorhizobium</taxon>
    </lineage>
</organism>
<evidence type="ECO:0000256" key="1">
    <source>
        <dbReference type="SAM" id="Phobius"/>
    </source>
</evidence>
<dbReference type="EMBL" id="JAAKZG010000020">
    <property type="protein sequence ID" value="NGN44858.1"/>
    <property type="molecule type" value="Genomic_DNA"/>
</dbReference>
<protein>
    <submittedName>
        <fullName evidence="2">Uncharacterized protein</fullName>
    </submittedName>
</protein>
<evidence type="ECO:0000313" key="3">
    <source>
        <dbReference type="Proteomes" id="UP000481252"/>
    </source>
</evidence>
<keyword evidence="3" id="KW-1185">Reference proteome</keyword>
<accession>A0A7C9RC42</accession>
<sequence length="202" mass="22080">MSDAGENVTPIDQTHRLADVIRDVKNAAADREDVVVELREASRMRLDLLAQELAPVFADVPADIDMFDFAVSSGLQPRLWIDAVSHVGLGRDRRTYRFLHDTRIGRVVLAESTSIKPVADQVTRYIAERIVERQRLMDGGVGQSFARSADVAEAAPALRTSGSDGWRTFFSGLGIITAGALVGVAVAAILFWDRLSAIKISF</sequence>
<feature type="transmembrane region" description="Helical" evidence="1">
    <location>
        <begin position="169"/>
        <end position="192"/>
    </location>
</feature>
<keyword evidence="1" id="KW-0812">Transmembrane</keyword>
<reference evidence="2 3" key="1">
    <citation type="submission" date="2020-02" db="EMBL/GenBank/DDBJ databases">
        <title>Genome sequence of the type strain CGMCC 1.15528 of Mesorhizobium zhangyense.</title>
        <authorList>
            <person name="Gao J."/>
            <person name="Sun J."/>
        </authorList>
    </citation>
    <scope>NUCLEOTIDE SEQUENCE [LARGE SCALE GENOMIC DNA]</scope>
    <source>
        <strain evidence="2 3">CGMCC 1.15528</strain>
    </source>
</reference>
<evidence type="ECO:0000313" key="2">
    <source>
        <dbReference type="EMBL" id="NGN44858.1"/>
    </source>
</evidence>
<gene>
    <name evidence="2" type="ORF">G6N74_27755</name>
</gene>
<comment type="caution">
    <text evidence="2">The sequence shown here is derived from an EMBL/GenBank/DDBJ whole genome shotgun (WGS) entry which is preliminary data.</text>
</comment>
<proteinExistence type="predicted"/>
<dbReference type="Proteomes" id="UP000481252">
    <property type="component" value="Unassembled WGS sequence"/>
</dbReference>